<comment type="function">
    <text evidence="2">Pyridoxal 5'-phosphate (PLP)-binding protein, which is involved in PLP homeostasis.</text>
</comment>
<feature type="domain" description="Alanine racemase N-terminal" evidence="4">
    <location>
        <begin position="31"/>
        <end position="247"/>
    </location>
</feature>
<dbReference type="Proteomes" id="UP001225788">
    <property type="component" value="Plasmid unnamed1"/>
</dbReference>
<gene>
    <name evidence="5" type="ORF">Q9315_22395</name>
</gene>
<dbReference type="EMBL" id="CP132315">
    <property type="protein sequence ID" value="WLS04936.1"/>
    <property type="molecule type" value="Genomic_DNA"/>
</dbReference>
<evidence type="ECO:0000256" key="3">
    <source>
        <dbReference type="RuleBase" id="RU004514"/>
    </source>
</evidence>
<accession>A0ABY9KBD1</accession>
<keyword evidence="6" id="KW-1185">Reference proteome</keyword>
<dbReference type="NCBIfam" id="TIGR00044">
    <property type="entry name" value="YggS family pyridoxal phosphate-dependent enzyme"/>
    <property type="match status" value="1"/>
</dbReference>
<feature type="modified residue" description="N6-(pyridoxal phosphate)lysine" evidence="2">
    <location>
        <position position="57"/>
    </location>
</feature>
<dbReference type="InterPro" id="IPR001608">
    <property type="entry name" value="Ala_racemase_N"/>
</dbReference>
<comment type="similarity">
    <text evidence="2 3">Belongs to the pyridoxal phosphate-binding protein YggS/PROSC family.</text>
</comment>
<dbReference type="InterPro" id="IPR011078">
    <property type="entry name" value="PyrdxlP_homeostasis"/>
</dbReference>
<dbReference type="CDD" id="cd00635">
    <property type="entry name" value="PLPDE_III_YBL036c_like"/>
    <property type="match status" value="1"/>
</dbReference>
<evidence type="ECO:0000313" key="5">
    <source>
        <dbReference type="EMBL" id="WLS04936.1"/>
    </source>
</evidence>
<evidence type="ECO:0000259" key="4">
    <source>
        <dbReference type="Pfam" id="PF01168"/>
    </source>
</evidence>
<sequence>MSTPLTIELSPEDITRFGNDPTAMFAANLITVRARIKAACQRCGRNPDNVCLLPVTKTVPADILRLAYAAGIADFGENKLQEARDKQALLSDLTIRWGIVGHLQTNKVKYLVRLASEFHALDSVRLAEELNRRLDALDRDLDVFVQVNTSGEESKYGLHPNELMPFIERLPDYPRLRPVGLMTLAVFSSDMERVRACFRSLRELRDRAVTIHPDLKQLSMGMSGDFEIAIEEGATVVRVGQAIFGARSTGNAYYWPGFAPDYIDRVGGAA</sequence>
<dbReference type="HAMAP" id="MF_02087">
    <property type="entry name" value="PLP_homeostasis"/>
    <property type="match status" value="1"/>
</dbReference>
<dbReference type="SUPFAM" id="SSF51419">
    <property type="entry name" value="PLP-binding barrel"/>
    <property type="match status" value="1"/>
</dbReference>
<dbReference type="PANTHER" id="PTHR10146">
    <property type="entry name" value="PROLINE SYNTHETASE CO-TRANSCRIBED BACTERIAL HOMOLOG PROTEIN"/>
    <property type="match status" value="1"/>
</dbReference>
<dbReference type="PANTHER" id="PTHR10146:SF14">
    <property type="entry name" value="PYRIDOXAL PHOSPHATE HOMEOSTASIS PROTEIN"/>
    <property type="match status" value="1"/>
</dbReference>
<protein>
    <recommendedName>
        <fullName evidence="2">Pyridoxal phosphate homeostasis protein</fullName>
        <shortName evidence="2">PLP homeostasis protein</shortName>
    </recommendedName>
</protein>
<evidence type="ECO:0000256" key="2">
    <source>
        <dbReference type="HAMAP-Rule" id="MF_02087"/>
    </source>
</evidence>
<keyword evidence="1 2" id="KW-0663">Pyridoxal phosphate</keyword>
<keyword evidence="5" id="KW-0614">Plasmid</keyword>
<evidence type="ECO:0000256" key="1">
    <source>
        <dbReference type="ARBA" id="ARBA00022898"/>
    </source>
</evidence>
<dbReference type="Gene3D" id="3.20.20.10">
    <property type="entry name" value="Alanine racemase"/>
    <property type="match status" value="1"/>
</dbReference>
<proteinExistence type="inferred from homology"/>
<dbReference type="RefSeq" id="WP_306161308.1">
    <property type="nucleotide sequence ID" value="NZ_CP132315.1"/>
</dbReference>
<dbReference type="PIRSF" id="PIRSF004848">
    <property type="entry name" value="YBL036c_PLPDEIII"/>
    <property type="match status" value="1"/>
</dbReference>
<evidence type="ECO:0000313" key="6">
    <source>
        <dbReference type="Proteomes" id="UP001225788"/>
    </source>
</evidence>
<organism evidence="5 6">
    <name type="scientific">Shinella oryzae</name>
    <dbReference type="NCBI Taxonomy" id="2871820"/>
    <lineage>
        <taxon>Bacteria</taxon>
        <taxon>Pseudomonadati</taxon>
        <taxon>Pseudomonadota</taxon>
        <taxon>Alphaproteobacteria</taxon>
        <taxon>Hyphomicrobiales</taxon>
        <taxon>Rhizobiaceae</taxon>
        <taxon>Shinella</taxon>
    </lineage>
</organism>
<name>A0ABY9KBD1_9HYPH</name>
<geneLocation type="plasmid" evidence="5 6">
    <name>unnamed1</name>
</geneLocation>
<dbReference type="Pfam" id="PF01168">
    <property type="entry name" value="Ala_racemase_N"/>
    <property type="match status" value="1"/>
</dbReference>
<dbReference type="InterPro" id="IPR029066">
    <property type="entry name" value="PLP-binding_barrel"/>
</dbReference>
<reference evidence="5 6" key="1">
    <citation type="submission" date="2023-08" db="EMBL/GenBank/DDBJ databases">
        <title>Pathogen: clinical or host-associated sample.</title>
        <authorList>
            <person name="Hergert J."/>
            <person name="Casey R."/>
            <person name="Wagner J."/>
            <person name="Young E.L."/>
            <person name="Oakeson K.F."/>
        </authorList>
    </citation>
    <scope>NUCLEOTIDE SEQUENCE [LARGE SCALE GENOMIC DNA]</scope>
    <source>
        <strain evidence="5 6">UPHL-collab-2</strain>
        <plasmid evidence="5 6">unnamed1</plasmid>
    </source>
</reference>